<reference evidence="2 3" key="1">
    <citation type="submission" date="2016-02" db="EMBL/GenBank/DDBJ databases">
        <title>Anaerosporomusa subterraneum gen. nov., sp. nov., a spore-forming obligate anaerobe isolated from saprolite.</title>
        <authorList>
            <person name="Choi J.K."/>
            <person name="Shah M."/>
            <person name="Yee N."/>
        </authorList>
    </citation>
    <scope>NUCLEOTIDE SEQUENCE [LARGE SCALE GENOMIC DNA]</scope>
    <source>
        <strain evidence="2 3">RU4</strain>
    </source>
</reference>
<organism evidence="2 3">
    <name type="scientific">Anaerosporomusa subterranea</name>
    <dbReference type="NCBI Taxonomy" id="1794912"/>
    <lineage>
        <taxon>Bacteria</taxon>
        <taxon>Bacillati</taxon>
        <taxon>Bacillota</taxon>
        <taxon>Negativicutes</taxon>
        <taxon>Acetonemataceae</taxon>
        <taxon>Anaerosporomusa</taxon>
    </lineage>
</organism>
<gene>
    <name evidence="2" type="ORF">AXX12_07455</name>
</gene>
<dbReference type="SUPFAM" id="SSF48695">
    <property type="entry name" value="Multiheme cytochromes"/>
    <property type="match status" value="1"/>
</dbReference>
<keyword evidence="1" id="KW-0472">Membrane</keyword>
<dbReference type="NCBIfam" id="TIGR01909">
    <property type="entry name" value="C_GCAxxG_C_C"/>
    <property type="match status" value="1"/>
</dbReference>
<evidence type="ECO:0008006" key="4">
    <source>
        <dbReference type="Google" id="ProtNLM"/>
    </source>
</evidence>
<dbReference type="STRING" id="1794912.AXX12_07455"/>
<keyword evidence="3" id="KW-1185">Reference proteome</keyword>
<proteinExistence type="predicted"/>
<accession>A0A154BQM7</accession>
<evidence type="ECO:0000256" key="1">
    <source>
        <dbReference type="SAM" id="Phobius"/>
    </source>
</evidence>
<dbReference type="Pfam" id="PF09719">
    <property type="entry name" value="C_GCAxxG_C_C"/>
    <property type="match status" value="1"/>
</dbReference>
<dbReference type="OrthoDB" id="1624765at2"/>
<name>A0A154BQM7_ANASB</name>
<keyword evidence="1" id="KW-1133">Transmembrane helix</keyword>
<dbReference type="Proteomes" id="UP000076268">
    <property type="component" value="Unassembled WGS sequence"/>
</dbReference>
<evidence type="ECO:0000313" key="3">
    <source>
        <dbReference type="Proteomes" id="UP000076268"/>
    </source>
</evidence>
<feature type="transmembrane region" description="Helical" evidence="1">
    <location>
        <begin position="58"/>
        <end position="78"/>
    </location>
</feature>
<comment type="caution">
    <text evidence="2">The sequence shown here is derived from an EMBL/GenBank/DDBJ whole genome shotgun (WGS) entry which is preliminary data.</text>
</comment>
<protein>
    <recommendedName>
        <fullName evidence="4">C_GCAxxG_C_C family protein</fullName>
    </recommendedName>
</protein>
<dbReference type="InterPro" id="IPR036280">
    <property type="entry name" value="Multihaem_cyt_sf"/>
</dbReference>
<evidence type="ECO:0000313" key="2">
    <source>
        <dbReference type="EMBL" id="KYZ76267.1"/>
    </source>
</evidence>
<keyword evidence="1" id="KW-0812">Transmembrane</keyword>
<dbReference type="RefSeq" id="WP_066241422.1">
    <property type="nucleotide sequence ID" value="NZ_LSGP01000017.1"/>
</dbReference>
<dbReference type="InterPro" id="IPR010181">
    <property type="entry name" value="CGCAxxGCC_motif"/>
</dbReference>
<dbReference type="AlphaFoldDB" id="A0A154BQM7"/>
<sequence>MPETSVSTTSTDLKGLAGNNFRNGYNCAEAILRAFRDGLQLPLDDETLKIASGFGGGFGHAGCACGALSASIMVLGLMQGRSDSSQNRAPVYAAAQEFHRRFEEKFGATCCRMLNPYPFDTKEHLRNCLKITGGTAELLAGFIAKK</sequence>
<dbReference type="EMBL" id="LSGP01000017">
    <property type="protein sequence ID" value="KYZ76267.1"/>
    <property type="molecule type" value="Genomic_DNA"/>
</dbReference>